<dbReference type="AlphaFoldDB" id="A0AAP0NZA3"/>
<keyword evidence="3" id="KW-1185">Reference proteome</keyword>
<name>A0AAP0NZA3_9MAGN</name>
<sequence>MVRNLRIVLKHERKLYVLDAPIPEDPPANATKAVKDAHNKHVNDSTDVACIMLATMVPELQKDMELMEAYDMAVTLKEMFQQQARQERFEIVKNLHSYKMTEGASVSPHVLKMKGYVDQLDRLGFPISQELATDLILNSLPESYSQFVMNYNMNNMEKSISELHLMLKTAEQNIKKPSSNVLMVQKGKGMKKKGKGKAKVAKAAAAPVAKPVEQVKPQPVPASKHPKEKEGNCHFCHAPGHWFRNCKLYMEDLKKKNGSATTTTRTHQK</sequence>
<dbReference type="SUPFAM" id="SSF57756">
    <property type="entry name" value="Retrovirus zinc finger-like domains"/>
    <property type="match status" value="1"/>
</dbReference>
<comment type="caution">
    <text evidence="2">The sequence shown here is derived from an EMBL/GenBank/DDBJ whole genome shotgun (WGS) entry which is preliminary data.</text>
</comment>
<dbReference type="GO" id="GO:0003676">
    <property type="term" value="F:nucleic acid binding"/>
    <property type="evidence" value="ECO:0007669"/>
    <property type="project" value="InterPro"/>
</dbReference>
<dbReference type="Proteomes" id="UP001419268">
    <property type="component" value="Unassembled WGS sequence"/>
</dbReference>
<dbReference type="PANTHER" id="PTHR47481:SF31">
    <property type="entry name" value="OS01G0873500 PROTEIN"/>
    <property type="match status" value="1"/>
</dbReference>
<reference evidence="2 3" key="1">
    <citation type="submission" date="2024-01" db="EMBL/GenBank/DDBJ databases">
        <title>Genome assemblies of Stephania.</title>
        <authorList>
            <person name="Yang L."/>
        </authorList>
    </citation>
    <scope>NUCLEOTIDE SEQUENCE [LARGE SCALE GENOMIC DNA]</scope>
    <source>
        <strain evidence="2">JXDWG</strain>
        <tissue evidence="2">Leaf</tissue>
    </source>
</reference>
<dbReference type="EMBL" id="JBBNAG010000006">
    <property type="protein sequence ID" value="KAK9125467.1"/>
    <property type="molecule type" value="Genomic_DNA"/>
</dbReference>
<evidence type="ECO:0000313" key="2">
    <source>
        <dbReference type="EMBL" id="KAK9125467.1"/>
    </source>
</evidence>
<dbReference type="Pfam" id="PF14223">
    <property type="entry name" value="Retrotran_gag_2"/>
    <property type="match status" value="1"/>
</dbReference>
<organism evidence="2 3">
    <name type="scientific">Stephania cephalantha</name>
    <dbReference type="NCBI Taxonomy" id="152367"/>
    <lineage>
        <taxon>Eukaryota</taxon>
        <taxon>Viridiplantae</taxon>
        <taxon>Streptophyta</taxon>
        <taxon>Embryophyta</taxon>
        <taxon>Tracheophyta</taxon>
        <taxon>Spermatophyta</taxon>
        <taxon>Magnoliopsida</taxon>
        <taxon>Ranunculales</taxon>
        <taxon>Menispermaceae</taxon>
        <taxon>Menispermoideae</taxon>
        <taxon>Cissampelideae</taxon>
        <taxon>Stephania</taxon>
    </lineage>
</organism>
<evidence type="ECO:0000313" key="3">
    <source>
        <dbReference type="Proteomes" id="UP001419268"/>
    </source>
</evidence>
<gene>
    <name evidence="2" type="ORF">Scep_014313</name>
</gene>
<accession>A0AAP0NZA3</accession>
<feature type="region of interest" description="Disordered" evidence="1">
    <location>
        <begin position="209"/>
        <end position="229"/>
    </location>
</feature>
<dbReference type="PANTHER" id="PTHR47481">
    <property type="match status" value="1"/>
</dbReference>
<dbReference type="GO" id="GO:0008270">
    <property type="term" value="F:zinc ion binding"/>
    <property type="evidence" value="ECO:0007669"/>
    <property type="project" value="InterPro"/>
</dbReference>
<dbReference type="InterPro" id="IPR036875">
    <property type="entry name" value="Znf_CCHC_sf"/>
</dbReference>
<protein>
    <submittedName>
        <fullName evidence="2">Uncharacterized protein</fullName>
    </submittedName>
</protein>
<proteinExistence type="predicted"/>
<evidence type="ECO:0000256" key="1">
    <source>
        <dbReference type="SAM" id="MobiDB-lite"/>
    </source>
</evidence>